<dbReference type="Proteomes" id="UP001527866">
    <property type="component" value="Unassembled WGS sequence"/>
</dbReference>
<reference evidence="2 3" key="1">
    <citation type="submission" date="2023-01" db="EMBL/GenBank/DDBJ databases">
        <title>Draft genome sequence of Nocardiopsis sp. RSe5-2 isolated from halophytes.</title>
        <authorList>
            <person name="Duangmal K."/>
            <person name="Chantavorakit T."/>
        </authorList>
    </citation>
    <scope>NUCLEOTIDE SEQUENCE [LARGE SCALE GENOMIC DNA]</scope>
    <source>
        <strain evidence="2 3">RSe5-2</strain>
    </source>
</reference>
<dbReference type="InterPro" id="IPR052509">
    <property type="entry name" value="Metal_resp_DNA-bind_regulator"/>
</dbReference>
<feature type="domain" description="Transcription regulator PadR N-terminal" evidence="1">
    <location>
        <begin position="14"/>
        <end position="87"/>
    </location>
</feature>
<dbReference type="InterPro" id="IPR036388">
    <property type="entry name" value="WH-like_DNA-bd_sf"/>
</dbReference>
<name>A0ABT4U7R1_9ACTN</name>
<dbReference type="InterPro" id="IPR036390">
    <property type="entry name" value="WH_DNA-bd_sf"/>
</dbReference>
<sequence>MRAEVLRGHLDGLLLAVLADGPLHGYDVVDRLRRHSGGEIDLASGTVYPALHRLERGGLLDSRWSTGGGRRRRVYRLTPAGRSVLEEERDAWHRIASVVTRVLDGAAGRGSAPATLDT</sequence>
<dbReference type="Gene3D" id="1.10.10.10">
    <property type="entry name" value="Winged helix-like DNA-binding domain superfamily/Winged helix DNA-binding domain"/>
    <property type="match status" value="1"/>
</dbReference>
<protein>
    <submittedName>
        <fullName evidence="2">Helix-turn-helix transcriptional regulator</fullName>
    </submittedName>
</protein>
<keyword evidence="3" id="KW-1185">Reference proteome</keyword>
<evidence type="ECO:0000313" key="2">
    <source>
        <dbReference type="EMBL" id="MDA2812996.1"/>
    </source>
</evidence>
<dbReference type="PANTHER" id="PTHR33169:SF14">
    <property type="entry name" value="TRANSCRIPTIONAL REGULATOR RV3488"/>
    <property type="match status" value="1"/>
</dbReference>
<dbReference type="RefSeq" id="WP_270687769.1">
    <property type="nucleotide sequence ID" value="NZ_JAQFWQ010000064.1"/>
</dbReference>
<dbReference type="SUPFAM" id="SSF46785">
    <property type="entry name" value="Winged helix' DNA-binding domain"/>
    <property type="match status" value="1"/>
</dbReference>
<dbReference type="EMBL" id="JAQFWQ010000064">
    <property type="protein sequence ID" value="MDA2812996.1"/>
    <property type="molecule type" value="Genomic_DNA"/>
</dbReference>
<dbReference type="PANTHER" id="PTHR33169">
    <property type="entry name" value="PADR-FAMILY TRANSCRIPTIONAL REGULATOR"/>
    <property type="match status" value="1"/>
</dbReference>
<evidence type="ECO:0000259" key="1">
    <source>
        <dbReference type="Pfam" id="PF03551"/>
    </source>
</evidence>
<dbReference type="Pfam" id="PF03551">
    <property type="entry name" value="PadR"/>
    <property type="match status" value="1"/>
</dbReference>
<dbReference type="InterPro" id="IPR005149">
    <property type="entry name" value="Tscrpt_reg_PadR_N"/>
</dbReference>
<proteinExistence type="predicted"/>
<accession>A0ABT4U7R1</accession>
<evidence type="ECO:0000313" key="3">
    <source>
        <dbReference type="Proteomes" id="UP001527866"/>
    </source>
</evidence>
<organism evidence="2 3">
    <name type="scientific">Nocardiopsis endophytica</name>
    <dbReference type="NCBI Taxonomy" id="3018445"/>
    <lineage>
        <taxon>Bacteria</taxon>
        <taxon>Bacillati</taxon>
        <taxon>Actinomycetota</taxon>
        <taxon>Actinomycetes</taxon>
        <taxon>Streptosporangiales</taxon>
        <taxon>Nocardiopsidaceae</taxon>
        <taxon>Nocardiopsis</taxon>
    </lineage>
</organism>
<gene>
    <name evidence="2" type="ORF">O4J56_20290</name>
</gene>
<comment type="caution">
    <text evidence="2">The sequence shown here is derived from an EMBL/GenBank/DDBJ whole genome shotgun (WGS) entry which is preliminary data.</text>
</comment>